<dbReference type="EMBL" id="FOCQ01000004">
    <property type="protein sequence ID" value="SEM97238.1"/>
    <property type="molecule type" value="Genomic_DNA"/>
</dbReference>
<keyword evidence="1" id="KW-0472">Membrane</keyword>
<dbReference type="Proteomes" id="UP000199695">
    <property type="component" value="Unassembled WGS sequence"/>
</dbReference>
<evidence type="ECO:0000313" key="2">
    <source>
        <dbReference type="EMBL" id="SEM97238.1"/>
    </source>
</evidence>
<organism evidence="2 3">
    <name type="scientific">Lihuaxuella thermophila</name>
    <dbReference type="NCBI Taxonomy" id="1173111"/>
    <lineage>
        <taxon>Bacteria</taxon>
        <taxon>Bacillati</taxon>
        <taxon>Bacillota</taxon>
        <taxon>Bacilli</taxon>
        <taxon>Bacillales</taxon>
        <taxon>Thermoactinomycetaceae</taxon>
        <taxon>Lihuaxuella</taxon>
    </lineage>
</organism>
<dbReference type="PANTHER" id="PTHR35335:SF1">
    <property type="entry name" value="UPF0716 PROTEIN FXSA"/>
    <property type="match status" value="1"/>
</dbReference>
<dbReference type="InterPro" id="IPR007313">
    <property type="entry name" value="FxsA"/>
</dbReference>
<evidence type="ECO:0000256" key="1">
    <source>
        <dbReference type="SAM" id="Phobius"/>
    </source>
</evidence>
<dbReference type="NCBIfam" id="NF008528">
    <property type="entry name" value="PRK11463.1-2"/>
    <property type="match status" value="1"/>
</dbReference>
<dbReference type="PANTHER" id="PTHR35335">
    <property type="entry name" value="UPF0716 PROTEIN FXSA"/>
    <property type="match status" value="1"/>
</dbReference>
<keyword evidence="3" id="KW-1185">Reference proteome</keyword>
<dbReference type="STRING" id="1173111.SAMN05444955_10457"/>
<feature type="transmembrane region" description="Helical" evidence="1">
    <location>
        <begin position="29"/>
        <end position="47"/>
    </location>
</feature>
<dbReference type="AlphaFoldDB" id="A0A1H8CSD4"/>
<proteinExistence type="predicted"/>
<gene>
    <name evidence="2" type="ORF">SAMN05444955_10457</name>
</gene>
<sequence>MFWLIVGIIILVPVIELWGLITVGSWIGPFPTILLVIATGVIGGYLARREGLNTYRLAMIQLRNGELPADTLLDGACILAGGIFLLTPGFFTDLIGFILVFPYTRGMAKLLIKRWLNKKIRSGHFSWYRKR</sequence>
<accession>A0A1H8CSD4</accession>
<keyword evidence="1" id="KW-1133">Transmembrane helix</keyword>
<dbReference type="RefSeq" id="WP_089966152.1">
    <property type="nucleotide sequence ID" value="NZ_FOCQ01000004.1"/>
</dbReference>
<dbReference type="GO" id="GO:0016020">
    <property type="term" value="C:membrane"/>
    <property type="evidence" value="ECO:0007669"/>
    <property type="project" value="InterPro"/>
</dbReference>
<reference evidence="2 3" key="1">
    <citation type="submission" date="2016-10" db="EMBL/GenBank/DDBJ databases">
        <authorList>
            <person name="de Groot N.N."/>
        </authorList>
    </citation>
    <scope>NUCLEOTIDE SEQUENCE [LARGE SCALE GENOMIC DNA]</scope>
    <source>
        <strain evidence="2 3">DSM 46701</strain>
    </source>
</reference>
<name>A0A1H8CSD4_9BACL</name>
<evidence type="ECO:0000313" key="3">
    <source>
        <dbReference type="Proteomes" id="UP000199695"/>
    </source>
</evidence>
<protein>
    <submittedName>
        <fullName evidence="2">UPF0716 protein FxsA</fullName>
    </submittedName>
</protein>
<dbReference type="Pfam" id="PF04186">
    <property type="entry name" value="FxsA"/>
    <property type="match status" value="1"/>
</dbReference>
<dbReference type="OrthoDB" id="9792788at2"/>
<keyword evidence="1" id="KW-0812">Transmembrane</keyword>